<dbReference type="InterPro" id="IPR003607">
    <property type="entry name" value="HD/PDEase_dom"/>
</dbReference>
<evidence type="ECO:0000256" key="3">
    <source>
        <dbReference type="ARBA" id="ARBA00022741"/>
    </source>
</evidence>
<keyword evidence="2" id="KW-0479">Metal-binding</keyword>
<keyword evidence="9" id="KW-1185">Reference proteome</keyword>
<dbReference type="GO" id="GO:0008803">
    <property type="term" value="F:bis(5'-nucleosyl)-tetraphosphatase (symmetrical) activity"/>
    <property type="evidence" value="ECO:0007669"/>
    <property type="project" value="UniProtKB-EC"/>
</dbReference>
<accession>A0ABW8U8D1</accession>
<dbReference type="InterPro" id="IPR005249">
    <property type="entry name" value="YqeK"/>
</dbReference>
<dbReference type="InterPro" id="IPR006674">
    <property type="entry name" value="HD_domain"/>
</dbReference>
<comment type="catalytic activity">
    <reaction evidence="6">
        <text>P(1),P(4)-bis(5'-adenosyl) tetraphosphate + H2O = 2 ADP + 2 H(+)</text>
        <dbReference type="Rhea" id="RHEA:24252"/>
        <dbReference type="ChEBI" id="CHEBI:15377"/>
        <dbReference type="ChEBI" id="CHEBI:15378"/>
        <dbReference type="ChEBI" id="CHEBI:58141"/>
        <dbReference type="ChEBI" id="CHEBI:456216"/>
        <dbReference type="EC" id="3.6.1.41"/>
    </reaction>
</comment>
<proteinExistence type="predicted"/>
<evidence type="ECO:0000256" key="1">
    <source>
        <dbReference type="ARBA" id="ARBA00012506"/>
    </source>
</evidence>
<evidence type="ECO:0000256" key="4">
    <source>
        <dbReference type="ARBA" id="ARBA00022801"/>
    </source>
</evidence>
<feature type="domain" description="HD/PDEase" evidence="7">
    <location>
        <begin position="28"/>
        <end position="155"/>
    </location>
</feature>
<evidence type="ECO:0000256" key="5">
    <source>
        <dbReference type="ARBA" id="ARBA00023004"/>
    </source>
</evidence>
<protein>
    <recommendedName>
        <fullName evidence="1">bis(5'-nucleosyl)-tetraphosphatase (symmetrical)</fullName>
        <ecNumber evidence="1">3.6.1.41</ecNumber>
    </recommendedName>
</protein>
<dbReference type="NCBIfam" id="TIGR00488">
    <property type="entry name" value="bis(5'-nucleosyl)-tetraphosphatase (symmetrical) YqeK"/>
    <property type="match status" value="1"/>
</dbReference>
<keyword evidence="3" id="KW-0547">Nucleotide-binding</keyword>
<dbReference type="SMART" id="SM00471">
    <property type="entry name" value="HDc"/>
    <property type="match status" value="1"/>
</dbReference>
<evidence type="ECO:0000313" key="8">
    <source>
        <dbReference type="EMBL" id="MFL2028042.1"/>
    </source>
</evidence>
<sequence length="201" mass="22453">MKNTNVEYAPQLVALSRTELLAKISAQLSAGRFAHVQRVEQTAIELAQKYGVDVQRAGLAGLVHDYAKQRSDSEFKQIIRQQQFDPDLLTANNGIWHGVVGAYLIERELGIHDQQILNAVRRHTVGAVEMTDLDQLIFVADFIEPGRDFPGVDQARAAAAESLIAGVRFEVSHTLKFLLAKQVKIYPKTIDTYNAWVAQKK</sequence>
<dbReference type="PANTHER" id="PTHR35795">
    <property type="entry name" value="SLR1885 PROTEIN"/>
    <property type="match status" value="1"/>
</dbReference>
<dbReference type="Pfam" id="PF01966">
    <property type="entry name" value="HD"/>
    <property type="match status" value="1"/>
</dbReference>
<dbReference type="PANTHER" id="PTHR35795:SF1">
    <property type="entry name" value="BIS(5'-NUCLEOSYL)-TETRAPHOSPHATASE, SYMMETRICAL"/>
    <property type="match status" value="1"/>
</dbReference>
<name>A0ABW8U8D1_9LACO</name>
<comment type="caution">
    <text evidence="8">The sequence shown here is derived from an EMBL/GenBank/DDBJ whole genome shotgun (WGS) entry which is preliminary data.</text>
</comment>
<dbReference type="CDD" id="cd00077">
    <property type="entry name" value="HDc"/>
    <property type="match status" value="1"/>
</dbReference>
<gene>
    <name evidence="8" type="primary">yqeK</name>
    <name evidence="8" type="ORF">ACEN34_00205</name>
</gene>
<dbReference type="SUPFAM" id="SSF109604">
    <property type="entry name" value="HD-domain/PDEase-like"/>
    <property type="match status" value="1"/>
</dbReference>
<dbReference type="Gene3D" id="1.10.3210.10">
    <property type="entry name" value="Hypothetical protein af1432"/>
    <property type="match status" value="1"/>
</dbReference>
<dbReference type="EC" id="3.6.1.41" evidence="1"/>
<evidence type="ECO:0000259" key="7">
    <source>
        <dbReference type="SMART" id="SM00471"/>
    </source>
</evidence>
<dbReference type="EMBL" id="JBGQPK010000001">
    <property type="protein sequence ID" value="MFL2028042.1"/>
    <property type="molecule type" value="Genomic_DNA"/>
</dbReference>
<organism evidence="8 9">
    <name type="scientific">Loigolactobacillus zhaoyuanensis</name>
    <dbReference type="NCBI Taxonomy" id="2486017"/>
    <lineage>
        <taxon>Bacteria</taxon>
        <taxon>Bacillati</taxon>
        <taxon>Bacillota</taxon>
        <taxon>Bacilli</taxon>
        <taxon>Lactobacillales</taxon>
        <taxon>Lactobacillaceae</taxon>
        <taxon>Loigolactobacillus</taxon>
    </lineage>
</organism>
<dbReference type="InterPro" id="IPR051094">
    <property type="entry name" value="Diverse_Catalytic_Enzymes"/>
</dbReference>
<keyword evidence="5" id="KW-0408">Iron</keyword>
<dbReference type="Proteomes" id="UP001625389">
    <property type="component" value="Unassembled WGS sequence"/>
</dbReference>
<evidence type="ECO:0000313" key="9">
    <source>
        <dbReference type="Proteomes" id="UP001625389"/>
    </source>
</evidence>
<keyword evidence="4 8" id="KW-0378">Hydrolase</keyword>
<reference evidence="8 9" key="1">
    <citation type="submission" date="2024-08" db="EMBL/GenBank/DDBJ databases">
        <authorList>
            <person name="Arias E."/>
        </authorList>
    </citation>
    <scope>NUCLEOTIDE SEQUENCE [LARGE SCALE GENOMIC DNA]</scope>
    <source>
        <strain evidence="8 9">FAM 25317</strain>
    </source>
</reference>
<evidence type="ECO:0000256" key="6">
    <source>
        <dbReference type="ARBA" id="ARBA00049417"/>
    </source>
</evidence>
<evidence type="ECO:0000256" key="2">
    <source>
        <dbReference type="ARBA" id="ARBA00022723"/>
    </source>
</evidence>
<dbReference type="RefSeq" id="WP_407136628.1">
    <property type="nucleotide sequence ID" value="NZ_JBGQPK010000001.1"/>
</dbReference>